<dbReference type="KEGG" id="mmb:Mmol_0236"/>
<dbReference type="Proteomes" id="UP000002742">
    <property type="component" value="Chromosome"/>
</dbReference>
<sequence>MTDMSTLVSSVFKNEANLSAVANKAVINTELWLAEQDISINNFNEFLTTYRVEFEAAALQFIATNILGVNDYVREIMLDFCDDFSYTDIEFIVENNLYDFDKNVCWFFECLVAQNFIEAEELLPSIKSDYLLLSSRREFIWELDCYLSLIQSTFSDRDLISDFDDYNNLKKLQAKLDKELPSSPCKSGRKSKI</sequence>
<accession>C6WSQ4</accession>
<dbReference type="AlphaFoldDB" id="C6WSQ4"/>
<dbReference type="HOGENOM" id="CLU_1407336_0_0_4"/>
<protein>
    <submittedName>
        <fullName evidence="1">Uncharacterized protein</fullName>
    </submittedName>
</protein>
<keyword evidence="2" id="KW-1185">Reference proteome</keyword>
<name>C6WSQ4_METML</name>
<dbReference type="EMBL" id="CP001672">
    <property type="protein sequence ID" value="ACT47146.1"/>
    <property type="molecule type" value="Genomic_DNA"/>
</dbReference>
<dbReference type="RefSeq" id="WP_012777603.1">
    <property type="nucleotide sequence ID" value="NC_012968.1"/>
</dbReference>
<evidence type="ECO:0000313" key="1">
    <source>
        <dbReference type="EMBL" id="ACT47146.1"/>
    </source>
</evidence>
<reference evidence="2" key="1">
    <citation type="submission" date="2009-07" db="EMBL/GenBank/DDBJ databases">
        <title>Complete sequence of Methylotenera mobilis JLW8.</title>
        <authorList>
            <consortium name="US DOE Joint Genome Institute"/>
            <person name="Lucas S."/>
            <person name="Copeland A."/>
            <person name="Lapidus A."/>
            <person name="Glavina del Rio T."/>
            <person name="Tice H."/>
            <person name="Bruce D."/>
            <person name="Goodwin L."/>
            <person name="Pitluck S."/>
            <person name="LaButti K.M."/>
            <person name="Clum A."/>
            <person name="Larimer F."/>
            <person name="Land M."/>
            <person name="Hauser L."/>
            <person name="Kyrpides N."/>
            <person name="Mikhailova N."/>
            <person name="Kayluzhnaya M."/>
            <person name="Chistoserdova L."/>
        </authorList>
    </citation>
    <scope>NUCLEOTIDE SEQUENCE [LARGE SCALE GENOMIC DNA]</scope>
    <source>
        <strain evidence="2">JLW8 / ATCC BAA-1282 / DSM 17540</strain>
    </source>
</reference>
<organism evidence="1 2">
    <name type="scientific">Methylotenera mobilis (strain JLW8 / ATCC BAA-1282 / DSM 17540)</name>
    <dbReference type="NCBI Taxonomy" id="583345"/>
    <lineage>
        <taxon>Bacteria</taxon>
        <taxon>Pseudomonadati</taxon>
        <taxon>Pseudomonadota</taxon>
        <taxon>Betaproteobacteria</taxon>
        <taxon>Nitrosomonadales</taxon>
        <taxon>Methylophilaceae</taxon>
        <taxon>Methylotenera</taxon>
    </lineage>
</organism>
<evidence type="ECO:0000313" key="2">
    <source>
        <dbReference type="Proteomes" id="UP000002742"/>
    </source>
</evidence>
<reference evidence="1 2" key="2">
    <citation type="journal article" date="2011" name="J. Bacteriol.">
        <title>Genomes of three methylotrophs from a single niche uncover genetic and metabolic divergence of Methylophilaceae.</title>
        <authorList>
            <person name="Lapidus A."/>
            <person name="Clum A."/>
            <person name="Labutti K."/>
            <person name="Kaluzhnaya M.G."/>
            <person name="Lim S."/>
            <person name="Beck D.A."/>
            <person name="Glavina Del Rio T."/>
            <person name="Nolan M."/>
            <person name="Mavromatis K."/>
            <person name="Huntemann M."/>
            <person name="Lucas S."/>
            <person name="Lidstrom M.E."/>
            <person name="Ivanova N."/>
            <person name="Chistoserdova L."/>
        </authorList>
    </citation>
    <scope>NUCLEOTIDE SEQUENCE [LARGE SCALE GENOMIC DNA]</scope>
    <source>
        <strain evidence="2">JLW8 / ATCC BAA-1282 / DSM 17540</strain>
    </source>
</reference>
<proteinExistence type="predicted"/>
<gene>
    <name evidence="1" type="ordered locus">Mmol_0236</name>
</gene>
<dbReference type="STRING" id="583345.Mmol_0236"/>